<feature type="domain" description="MannoseP isomerase/GMP-like beta-helix" evidence="2">
    <location>
        <begin position="339"/>
        <end position="387"/>
    </location>
</feature>
<keyword evidence="4" id="KW-1185">Reference proteome</keyword>
<organism evidence="3 4">
    <name type="scientific">Fluviispira multicolorata</name>
    <dbReference type="NCBI Taxonomy" id="2654512"/>
    <lineage>
        <taxon>Bacteria</taxon>
        <taxon>Pseudomonadati</taxon>
        <taxon>Bdellovibrionota</taxon>
        <taxon>Oligoflexia</taxon>
        <taxon>Silvanigrellales</taxon>
        <taxon>Silvanigrellaceae</taxon>
        <taxon>Fluviispira</taxon>
    </lineage>
</organism>
<protein>
    <recommendedName>
        <fullName evidence="5">Mannose-1-phosphate guanylyltransferase</fullName>
    </recommendedName>
</protein>
<evidence type="ECO:0000313" key="4">
    <source>
        <dbReference type="Proteomes" id="UP000442694"/>
    </source>
</evidence>
<dbReference type="GO" id="GO:0004475">
    <property type="term" value="F:mannose-1-phosphate guanylyltransferase (GTP) activity"/>
    <property type="evidence" value="ECO:0007669"/>
    <property type="project" value="InterPro"/>
</dbReference>
<comment type="caution">
    <text evidence="3">The sequence shown here is derived from an EMBL/GenBank/DDBJ whole genome shotgun (WGS) entry which is preliminary data.</text>
</comment>
<dbReference type="Pfam" id="PF22640">
    <property type="entry name" value="ManC_GMP_beta-helix"/>
    <property type="match status" value="1"/>
</dbReference>
<dbReference type="InterPro" id="IPR029044">
    <property type="entry name" value="Nucleotide-diphossugar_trans"/>
</dbReference>
<dbReference type="InterPro" id="IPR049577">
    <property type="entry name" value="GMPP_N"/>
</dbReference>
<dbReference type="SUPFAM" id="SSF53448">
    <property type="entry name" value="Nucleotide-diphospho-sugar transferases"/>
    <property type="match status" value="1"/>
</dbReference>
<dbReference type="PANTHER" id="PTHR46390:SF1">
    <property type="entry name" value="MANNOSE-1-PHOSPHATE GUANYLYLTRANSFERASE"/>
    <property type="match status" value="1"/>
</dbReference>
<dbReference type="InterPro" id="IPR051161">
    <property type="entry name" value="Mannose-6P_isomerase_type2"/>
</dbReference>
<dbReference type="Proteomes" id="UP000442694">
    <property type="component" value="Unassembled WGS sequence"/>
</dbReference>
<dbReference type="AlphaFoldDB" id="A0A833N7N3"/>
<dbReference type="InterPro" id="IPR005835">
    <property type="entry name" value="NTP_transferase_dom"/>
</dbReference>
<dbReference type="SUPFAM" id="SSF159283">
    <property type="entry name" value="Guanosine diphospho-D-mannose pyrophosphorylase/mannose-6-phosphate isomerase linker domain"/>
    <property type="match status" value="1"/>
</dbReference>
<evidence type="ECO:0000313" key="3">
    <source>
        <dbReference type="EMBL" id="KAB8033161.1"/>
    </source>
</evidence>
<dbReference type="PANTHER" id="PTHR46390">
    <property type="entry name" value="MANNOSE-1-PHOSPHATE GUANYLYLTRANSFERASE"/>
    <property type="match status" value="1"/>
</dbReference>
<accession>A0A833N7N3</accession>
<dbReference type="Pfam" id="PF00483">
    <property type="entry name" value="NTP_transferase"/>
    <property type="match status" value="1"/>
</dbReference>
<dbReference type="GO" id="GO:0009298">
    <property type="term" value="P:GDP-mannose biosynthetic process"/>
    <property type="evidence" value="ECO:0007669"/>
    <property type="project" value="TreeGrafter"/>
</dbReference>
<evidence type="ECO:0000259" key="1">
    <source>
        <dbReference type="Pfam" id="PF00483"/>
    </source>
</evidence>
<reference evidence="3 4" key="1">
    <citation type="submission" date="2019-10" db="EMBL/GenBank/DDBJ databases">
        <title>New genus of Silvanigrellaceae.</title>
        <authorList>
            <person name="Pitt A."/>
            <person name="Hahn M.W."/>
        </authorList>
    </citation>
    <scope>NUCLEOTIDE SEQUENCE [LARGE SCALE GENOMIC DNA]</scope>
    <source>
        <strain evidence="3 4">33A1-SZDP</strain>
    </source>
</reference>
<sequence length="395" mass="44433">MRQLNLERNPFMGKTFIKNTSEWEGRMAQQDVFEKDHNIYSIILCGGSGTRLWPLSRKSFPKQFLNLGGSKKSLLELSIERVKNISPISRRWLVTAQGQENICTNQVSKQISRVIIEPQARNTSPAIALTAWRLMQEDPDSLMVILSSDHVIQNIRSFEQTVSDAIQLAKNNFFVTVGIQPTYPATGFGYIEQGLPLDKDGNILSPQKLTEVTATGYSVRSFREKPNQAAAEQFLRTKKYLWNAGIFVWKTKTFWNAFSHIQPETASLIESITNENLSEIYAKLENSPIDIAFIEQTSHVACVPANFDWNDVGSWAAVRECFEQDSQGNTISGESFVHETKNSVIHTSGPFVSVVGMENVAVIATHDAVLVMPLSRSQDVKKVVQYLEQKNSKLL</sequence>
<gene>
    <name evidence="3" type="ORF">GCL57_00255</name>
</gene>
<evidence type="ECO:0000259" key="2">
    <source>
        <dbReference type="Pfam" id="PF22640"/>
    </source>
</evidence>
<dbReference type="CDD" id="cd02509">
    <property type="entry name" value="GDP-M1P_Guanylyltransferase"/>
    <property type="match status" value="1"/>
</dbReference>
<dbReference type="EMBL" id="WFLN01000004">
    <property type="protein sequence ID" value="KAB8033161.1"/>
    <property type="molecule type" value="Genomic_DNA"/>
</dbReference>
<proteinExistence type="predicted"/>
<dbReference type="InterPro" id="IPR054566">
    <property type="entry name" value="ManC/GMP-like_b-helix"/>
</dbReference>
<dbReference type="Gene3D" id="3.90.550.10">
    <property type="entry name" value="Spore Coat Polysaccharide Biosynthesis Protein SpsA, Chain A"/>
    <property type="match status" value="1"/>
</dbReference>
<evidence type="ECO:0008006" key="5">
    <source>
        <dbReference type="Google" id="ProtNLM"/>
    </source>
</evidence>
<name>A0A833N7N3_9BACT</name>
<feature type="domain" description="Nucleotidyl transferase" evidence="1">
    <location>
        <begin position="41"/>
        <end position="326"/>
    </location>
</feature>